<dbReference type="Gene3D" id="3.20.20.30">
    <property type="entry name" value="Luciferase-like domain"/>
    <property type="match status" value="1"/>
</dbReference>
<dbReference type="InterPro" id="IPR050172">
    <property type="entry name" value="SsuD_RutA_monooxygenase"/>
</dbReference>
<dbReference type="RefSeq" id="WP_085463433.1">
    <property type="nucleotide sequence ID" value="NZ_FXBL01000004.1"/>
</dbReference>
<dbReference type="Proteomes" id="UP000193083">
    <property type="component" value="Unassembled WGS sequence"/>
</dbReference>
<dbReference type="InterPro" id="IPR036661">
    <property type="entry name" value="Luciferase-like_sf"/>
</dbReference>
<evidence type="ECO:0000259" key="5">
    <source>
        <dbReference type="Pfam" id="PF00296"/>
    </source>
</evidence>
<dbReference type="SUPFAM" id="SSF51679">
    <property type="entry name" value="Bacterial luciferase-like"/>
    <property type="match status" value="1"/>
</dbReference>
<dbReference type="PANTHER" id="PTHR42847">
    <property type="entry name" value="ALKANESULFONATE MONOOXYGENASE"/>
    <property type="match status" value="1"/>
</dbReference>
<name>A0A1X7N732_9HYPH</name>
<organism evidence="6 7">
    <name type="scientific">Mesorhizobium australicum</name>
    <dbReference type="NCBI Taxonomy" id="536018"/>
    <lineage>
        <taxon>Bacteria</taxon>
        <taxon>Pseudomonadati</taxon>
        <taxon>Pseudomonadota</taxon>
        <taxon>Alphaproteobacteria</taxon>
        <taxon>Hyphomicrobiales</taxon>
        <taxon>Phyllobacteriaceae</taxon>
        <taxon>Mesorhizobium</taxon>
    </lineage>
</organism>
<evidence type="ECO:0000256" key="4">
    <source>
        <dbReference type="ARBA" id="ARBA00023033"/>
    </source>
</evidence>
<keyword evidence="2" id="KW-0288">FMN</keyword>
<protein>
    <submittedName>
        <fullName evidence="6">Flavin-dependent oxidoreductase, luciferase family (Includes alkanesulfonate monooxygenase SsuD and methylene tetrahydromethanopterin reductase)</fullName>
    </submittedName>
</protein>
<keyword evidence="7" id="KW-1185">Reference proteome</keyword>
<dbReference type="OrthoDB" id="9814695at2"/>
<dbReference type="EMBL" id="FXBL01000004">
    <property type="protein sequence ID" value="SMH32766.1"/>
    <property type="molecule type" value="Genomic_DNA"/>
</dbReference>
<evidence type="ECO:0000256" key="2">
    <source>
        <dbReference type="ARBA" id="ARBA00022643"/>
    </source>
</evidence>
<gene>
    <name evidence="6" type="ORF">SAMN02982922_1332</name>
</gene>
<dbReference type="InterPro" id="IPR011251">
    <property type="entry name" value="Luciferase-like_dom"/>
</dbReference>
<dbReference type="PANTHER" id="PTHR42847:SF4">
    <property type="entry name" value="ALKANESULFONATE MONOOXYGENASE-RELATED"/>
    <property type="match status" value="1"/>
</dbReference>
<evidence type="ECO:0000313" key="7">
    <source>
        <dbReference type="Proteomes" id="UP000193083"/>
    </source>
</evidence>
<dbReference type="Pfam" id="PF00296">
    <property type="entry name" value="Bac_luciferase"/>
    <property type="match status" value="1"/>
</dbReference>
<evidence type="ECO:0000256" key="1">
    <source>
        <dbReference type="ARBA" id="ARBA00022630"/>
    </source>
</evidence>
<proteinExistence type="predicted"/>
<dbReference type="GO" id="GO:0046306">
    <property type="term" value="P:alkanesulfonate catabolic process"/>
    <property type="evidence" value="ECO:0007669"/>
    <property type="project" value="TreeGrafter"/>
</dbReference>
<evidence type="ECO:0000313" key="6">
    <source>
        <dbReference type="EMBL" id="SMH32766.1"/>
    </source>
</evidence>
<keyword evidence="3" id="KW-0560">Oxidoreductase</keyword>
<dbReference type="GO" id="GO:0008726">
    <property type="term" value="F:alkanesulfonate monooxygenase activity"/>
    <property type="evidence" value="ECO:0007669"/>
    <property type="project" value="TreeGrafter"/>
</dbReference>
<keyword evidence="1" id="KW-0285">Flavoprotein</keyword>
<evidence type="ECO:0000256" key="3">
    <source>
        <dbReference type="ARBA" id="ARBA00023002"/>
    </source>
</evidence>
<sequence length="384" mass="42385">MTQLVHRPNNPLFGANKLKIGIFGTNGKGSAHTLVPEAYKPAWDNVIRTARLADESGYEAIVAYARWKGYIEGRIDHPAGIILDPFTFAAGVAQATSHAAVFATSHAPTIHPIAAAKQCATIDIISNGRLVLNVVAGWNRPELEMFGAPLREHTERYEHLAEWLEIIRRLWTAREEFDFEGTYFKVKAAMSMPQPVQKPCPPIMSAGGSDTGRRFACAHADICFLLLHSEDPEEWRHQISAYKQFARDEFGREVQVWTYAPMVQRDTMSEAQAYLNHYAVEQQDKESVDGWVAGNAATAKGMSPETLAKLRNHFAAGGGGNQLVGTADHIAERLTQLSQAGLDGILFTYVDFIDGMTRFNRDVLPILEQRGLRAPFAPVGKAAA</sequence>
<feature type="domain" description="Luciferase-like" evidence="5">
    <location>
        <begin position="36"/>
        <end position="343"/>
    </location>
</feature>
<keyword evidence="4 6" id="KW-0503">Monooxygenase</keyword>
<dbReference type="AlphaFoldDB" id="A0A1X7N732"/>
<reference evidence="6 7" key="1">
    <citation type="submission" date="2017-04" db="EMBL/GenBank/DDBJ databases">
        <authorList>
            <person name="Afonso C.L."/>
            <person name="Miller P.J."/>
            <person name="Scott M.A."/>
            <person name="Spackman E."/>
            <person name="Goraichik I."/>
            <person name="Dimitrov K.M."/>
            <person name="Suarez D.L."/>
            <person name="Swayne D.E."/>
        </authorList>
    </citation>
    <scope>NUCLEOTIDE SEQUENCE [LARGE SCALE GENOMIC DNA]</scope>
    <source>
        <strain evidence="6 7">B5P</strain>
    </source>
</reference>
<accession>A0A1X7N732</accession>